<evidence type="ECO:0000256" key="1">
    <source>
        <dbReference type="ARBA" id="ARBA00009269"/>
    </source>
</evidence>
<dbReference type="OrthoDB" id="504467at2759"/>
<evidence type="ECO:0000256" key="2">
    <source>
        <dbReference type="ARBA" id="ARBA00022980"/>
    </source>
</evidence>
<reference evidence="4" key="1">
    <citation type="journal article" date="2019" name="Plant J.">
        <title>Chlorella vulgaris genome assembly and annotation reveals the molecular basis for metabolic acclimation to high light conditions.</title>
        <authorList>
            <person name="Cecchin M."/>
            <person name="Marcolungo L."/>
            <person name="Rossato M."/>
            <person name="Girolomoni L."/>
            <person name="Cosentino E."/>
            <person name="Cuine S."/>
            <person name="Li-Beisson Y."/>
            <person name="Delledonne M."/>
            <person name="Ballottari M."/>
        </authorList>
    </citation>
    <scope>NUCLEOTIDE SEQUENCE</scope>
    <source>
        <strain evidence="4">211/11P</strain>
    </source>
</reference>
<dbReference type="PANTHER" id="PTHR10902">
    <property type="entry name" value="60S RIBOSOMAL PROTEIN L35A"/>
    <property type="match status" value="1"/>
</dbReference>
<dbReference type="Pfam" id="PF01247">
    <property type="entry name" value="Ribosomal_L35Ae"/>
    <property type="match status" value="1"/>
</dbReference>
<dbReference type="FunFam" id="2.40.10.190:FF:000001">
    <property type="entry name" value="60S ribosomal protein L35a"/>
    <property type="match status" value="1"/>
</dbReference>
<dbReference type="InterPro" id="IPR038661">
    <property type="entry name" value="Ribosomal_eL33_sf"/>
</dbReference>
<dbReference type="GO" id="GO:0003735">
    <property type="term" value="F:structural constituent of ribosome"/>
    <property type="evidence" value="ECO:0007669"/>
    <property type="project" value="InterPro"/>
</dbReference>
<dbReference type="GO" id="GO:1990904">
    <property type="term" value="C:ribonucleoprotein complex"/>
    <property type="evidence" value="ECO:0007669"/>
    <property type="project" value="UniProtKB-KW"/>
</dbReference>
<dbReference type="EMBL" id="SIDB01000003">
    <property type="protein sequence ID" value="KAI3434773.1"/>
    <property type="molecule type" value="Genomic_DNA"/>
</dbReference>
<dbReference type="GO" id="GO:0006412">
    <property type="term" value="P:translation"/>
    <property type="evidence" value="ECO:0007669"/>
    <property type="project" value="InterPro"/>
</dbReference>
<protein>
    <recommendedName>
        <fullName evidence="6">60S ribosomal protein L35a</fullName>
    </recommendedName>
</protein>
<evidence type="ECO:0008006" key="6">
    <source>
        <dbReference type="Google" id="ProtNLM"/>
    </source>
</evidence>
<dbReference type="InterPro" id="IPR001780">
    <property type="entry name" value="Ribosomal_eL33"/>
</dbReference>
<dbReference type="Proteomes" id="UP001055712">
    <property type="component" value="Unassembled WGS sequence"/>
</dbReference>
<evidence type="ECO:0000256" key="3">
    <source>
        <dbReference type="ARBA" id="ARBA00023274"/>
    </source>
</evidence>
<comment type="similarity">
    <text evidence="1">Belongs to the eukaryotic ribosomal protein eL33 family.</text>
</comment>
<dbReference type="AlphaFoldDB" id="A0A9D4TUM3"/>
<keyword evidence="2" id="KW-0689">Ribosomal protein</keyword>
<reference evidence="4" key="2">
    <citation type="submission" date="2020-11" db="EMBL/GenBank/DDBJ databases">
        <authorList>
            <person name="Cecchin M."/>
            <person name="Marcolungo L."/>
            <person name="Rossato M."/>
            <person name="Girolomoni L."/>
            <person name="Cosentino E."/>
            <person name="Cuine S."/>
            <person name="Li-Beisson Y."/>
            <person name="Delledonne M."/>
            <person name="Ballottari M."/>
        </authorList>
    </citation>
    <scope>NUCLEOTIDE SEQUENCE</scope>
    <source>
        <strain evidence="4">211/11P</strain>
        <tissue evidence="4">Whole cell</tissue>
    </source>
</reference>
<dbReference type="Gene3D" id="2.40.10.190">
    <property type="entry name" value="translation elongation factor selb, chain A, domain 4"/>
    <property type="match status" value="1"/>
</dbReference>
<organism evidence="4 5">
    <name type="scientific">Chlorella vulgaris</name>
    <name type="common">Green alga</name>
    <dbReference type="NCBI Taxonomy" id="3077"/>
    <lineage>
        <taxon>Eukaryota</taxon>
        <taxon>Viridiplantae</taxon>
        <taxon>Chlorophyta</taxon>
        <taxon>core chlorophytes</taxon>
        <taxon>Trebouxiophyceae</taxon>
        <taxon>Chlorellales</taxon>
        <taxon>Chlorellaceae</taxon>
        <taxon>Chlorella clade</taxon>
        <taxon>Chlorella</taxon>
    </lineage>
</organism>
<name>A0A9D4TUM3_CHLVU</name>
<keyword evidence="5" id="KW-1185">Reference proteome</keyword>
<accession>A0A9D4TUM3</accession>
<dbReference type="GO" id="GO:0005840">
    <property type="term" value="C:ribosome"/>
    <property type="evidence" value="ECO:0007669"/>
    <property type="project" value="UniProtKB-KW"/>
</dbReference>
<gene>
    <name evidence="4" type="ORF">D9Q98_002833</name>
</gene>
<evidence type="ECO:0000313" key="5">
    <source>
        <dbReference type="Proteomes" id="UP001055712"/>
    </source>
</evidence>
<dbReference type="InterPro" id="IPR009000">
    <property type="entry name" value="Transl_B-barrel_sf"/>
</dbReference>
<evidence type="ECO:0000313" key="4">
    <source>
        <dbReference type="EMBL" id="KAI3434773.1"/>
    </source>
</evidence>
<sequence>MTGERVRLYVTGQFLGFKRSKKDQEMHTSLIKVEGVNSKAETEFYLGKRVAFVYKAKTEKKGSKYRVIWGKVTRAHGSIGTLRTKFRKNLPASAIGSKVRVMLYPSRV</sequence>
<dbReference type="HAMAP" id="MF_00573">
    <property type="entry name" value="Ribosomal_eL33"/>
    <property type="match status" value="1"/>
</dbReference>
<keyword evidence="3" id="KW-0687">Ribonucleoprotein</keyword>
<dbReference type="SUPFAM" id="SSF50447">
    <property type="entry name" value="Translation proteins"/>
    <property type="match status" value="1"/>
</dbReference>
<proteinExistence type="inferred from homology"/>
<comment type="caution">
    <text evidence="4">The sequence shown here is derived from an EMBL/GenBank/DDBJ whole genome shotgun (WGS) entry which is preliminary data.</text>
</comment>